<dbReference type="Proteomes" id="UP000887127">
    <property type="component" value="Unassembled WGS sequence"/>
</dbReference>
<organism evidence="1 2">
    <name type="scientific">Marinilactibacillus psychrotolerans</name>
    <dbReference type="NCBI Taxonomy" id="191770"/>
    <lineage>
        <taxon>Bacteria</taxon>
        <taxon>Bacillati</taxon>
        <taxon>Bacillota</taxon>
        <taxon>Bacilli</taxon>
        <taxon>Lactobacillales</taxon>
        <taxon>Carnobacteriaceae</taxon>
        <taxon>Marinilactibacillus</taxon>
    </lineage>
</organism>
<evidence type="ECO:0000313" key="2">
    <source>
        <dbReference type="Proteomes" id="UP000887127"/>
    </source>
</evidence>
<reference evidence="1" key="1">
    <citation type="submission" date="2019-08" db="EMBL/GenBank/DDBJ databases">
        <title>Marinilactibacillus psychrotolerans M13-2T whole genome sequencing project.</title>
        <authorList>
            <person name="Ishikawa M."/>
            <person name="Suzuki T."/>
            <person name="Matsutani M."/>
        </authorList>
    </citation>
    <scope>NUCLEOTIDE SEQUENCE</scope>
    <source>
        <strain evidence="1">M13-2T</strain>
    </source>
</reference>
<comment type="caution">
    <text evidence="1">The sequence shown here is derived from an EMBL/GenBank/DDBJ whole genome shotgun (WGS) entry which is preliminary data.</text>
</comment>
<proteinExistence type="predicted"/>
<protein>
    <submittedName>
        <fullName evidence="1">Uncharacterized protein</fullName>
    </submittedName>
</protein>
<sequence length="68" mass="7940">MKCHFPFEVVHCFSLVLLILLSRVSYLFPGTILFGYKEKFVITYPYSYNVLINGEVSIRERHGLEGVR</sequence>
<evidence type="ECO:0000313" key="1">
    <source>
        <dbReference type="EMBL" id="GEQ36170.1"/>
    </source>
</evidence>
<gene>
    <name evidence="1" type="ORF">M132T_16780</name>
</gene>
<dbReference type="AlphaFoldDB" id="A0AAV3WSE9"/>
<dbReference type="EMBL" id="BKBI01000011">
    <property type="protein sequence ID" value="GEQ36170.1"/>
    <property type="molecule type" value="Genomic_DNA"/>
</dbReference>
<name>A0AAV3WSE9_9LACT</name>
<accession>A0AAV3WSE9</accession>